<feature type="chain" id="PRO_5046834863" evidence="6">
    <location>
        <begin position="21"/>
        <end position="1011"/>
    </location>
</feature>
<name>A0ABW7ZA60_9ACTN</name>
<protein>
    <submittedName>
        <fullName evidence="8">S8 family serine peptidase</fullName>
    </submittedName>
</protein>
<dbReference type="PRINTS" id="PR00723">
    <property type="entry name" value="SUBTILISIN"/>
</dbReference>
<evidence type="ECO:0000256" key="4">
    <source>
        <dbReference type="ARBA" id="ARBA00022825"/>
    </source>
</evidence>
<dbReference type="Pfam" id="PF00082">
    <property type="entry name" value="Peptidase_S8"/>
    <property type="match status" value="1"/>
</dbReference>
<dbReference type="Proteomes" id="UP001612741">
    <property type="component" value="Unassembled WGS sequence"/>
</dbReference>
<dbReference type="PROSITE" id="PS00137">
    <property type="entry name" value="SUBTILASE_HIS"/>
    <property type="match status" value="1"/>
</dbReference>
<dbReference type="InterPro" id="IPR023828">
    <property type="entry name" value="Peptidase_S8_Ser-AS"/>
</dbReference>
<feature type="signal peptide" evidence="6">
    <location>
        <begin position="1"/>
        <end position="20"/>
    </location>
</feature>
<evidence type="ECO:0000256" key="3">
    <source>
        <dbReference type="ARBA" id="ARBA00022801"/>
    </source>
</evidence>
<keyword evidence="4 5" id="KW-0720">Serine protease</keyword>
<dbReference type="EMBL" id="JBITGY010000012">
    <property type="protein sequence ID" value="MFI6503614.1"/>
    <property type="molecule type" value="Genomic_DNA"/>
</dbReference>
<comment type="caution">
    <text evidence="8">The sequence shown here is derived from an EMBL/GenBank/DDBJ whole genome shotgun (WGS) entry which is preliminary data.</text>
</comment>
<accession>A0ABW7ZA60</accession>
<evidence type="ECO:0000256" key="6">
    <source>
        <dbReference type="SAM" id="SignalP"/>
    </source>
</evidence>
<dbReference type="PANTHER" id="PTHR43806:SF11">
    <property type="entry name" value="CEREVISIN-RELATED"/>
    <property type="match status" value="1"/>
</dbReference>
<proteinExistence type="inferred from homology"/>
<evidence type="ECO:0000313" key="9">
    <source>
        <dbReference type="Proteomes" id="UP001612741"/>
    </source>
</evidence>
<keyword evidence="6" id="KW-0732">Signal</keyword>
<feature type="active site" description="Charge relay system" evidence="5">
    <location>
        <position position="386"/>
    </location>
</feature>
<dbReference type="PROSITE" id="PS51892">
    <property type="entry name" value="SUBTILASE"/>
    <property type="match status" value="1"/>
</dbReference>
<evidence type="ECO:0000256" key="5">
    <source>
        <dbReference type="PROSITE-ProRule" id="PRU01240"/>
    </source>
</evidence>
<organism evidence="8 9">
    <name type="scientific">Nonomuraea typhae</name>
    <dbReference type="NCBI Taxonomy" id="2603600"/>
    <lineage>
        <taxon>Bacteria</taxon>
        <taxon>Bacillati</taxon>
        <taxon>Actinomycetota</taxon>
        <taxon>Actinomycetes</taxon>
        <taxon>Streptosporangiales</taxon>
        <taxon>Streptosporangiaceae</taxon>
        <taxon>Nonomuraea</taxon>
    </lineage>
</organism>
<dbReference type="Gene3D" id="3.40.50.200">
    <property type="entry name" value="Peptidase S8/S53 domain"/>
    <property type="match status" value="1"/>
</dbReference>
<evidence type="ECO:0000259" key="7">
    <source>
        <dbReference type="Pfam" id="PF00082"/>
    </source>
</evidence>
<dbReference type="InterPro" id="IPR022398">
    <property type="entry name" value="Peptidase_S8_His-AS"/>
</dbReference>
<dbReference type="InterPro" id="IPR015500">
    <property type="entry name" value="Peptidase_S8_subtilisin-rel"/>
</dbReference>
<dbReference type="RefSeq" id="WP_397089378.1">
    <property type="nucleotide sequence ID" value="NZ_JBITGY010000012.1"/>
</dbReference>
<dbReference type="SUPFAM" id="SSF52743">
    <property type="entry name" value="Subtilisin-like"/>
    <property type="match status" value="1"/>
</dbReference>
<evidence type="ECO:0000256" key="2">
    <source>
        <dbReference type="ARBA" id="ARBA00022670"/>
    </source>
</evidence>
<keyword evidence="2 5" id="KW-0645">Protease</keyword>
<feature type="active site" description="Charge relay system" evidence="5">
    <location>
        <position position="193"/>
    </location>
</feature>
<reference evidence="8 9" key="1">
    <citation type="submission" date="2024-10" db="EMBL/GenBank/DDBJ databases">
        <title>The Natural Products Discovery Center: Release of the First 8490 Sequenced Strains for Exploring Actinobacteria Biosynthetic Diversity.</title>
        <authorList>
            <person name="Kalkreuter E."/>
            <person name="Kautsar S.A."/>
            <person name="Yang D."/>
            <person name="Bader C.D."/>
            <person name="Teijaro C.N."/>
            <person name="Fluegel L."/>
            <person name="Davis C.M."/>
            <person name="Simpson J.R."/>
            <person name="Lauterbach L."/>
            <person name="Steele A.D."/>
            <person name="Gui C."/>
            <person name="Meng S."/>
            <person name="Li G."/>
            <person name="Viehrig K."/>
            <person name="Ye F."/>
            <person name="Su P."/>
            <person name="Kiefer A.F."/>
            <person name="Nichols A."/>
            <person name="Cepeda A.J."/>
            <person name="Yan W."/>
            <person name="Fan B."/>
            <person name="Jiang Y."/>
            <person name="Adhikari A."/>
            <person name="Zheng C.-J."/>
            <person name="Schuster L."/>
            <person name="Cowan T.M."/>
            <person name="Smanski M.J."/>
            <person name="Chevrette M.G."/>
            <person name="De Carvalho L.P.S."/>
            <person name="Shen B."/>
        </authorList>
    </citation>
    <scope>NUCLEOTIDE SEQUENCE [LARGE SCALE GENOMIC DNA]</scope>
    <source>
        <strain evidence="8 9">NPDC050545</strain>
    </source>
</reference>
<keyword evidence="9" id="KW-1185">Reference proteome</keyword>
<dbReference type="InterPro" id="IPR050131">
    <property type="entry name" value="Peptidase_S8_subtilisin-like"/>
</dbReference>
<dbReference type="InterPro" id="IPR036852">
    <property type="entry name" value="Peptidase_S8/S53_dom_sf"/>
</dbReference>
<feature type="active site" description="Charge relay system" evidence="5">
    <location>
        <position position="224"/>
    </location>
</feature>
<sequence>MSMINGLLALSLLGVSPVTAAAGGAPGAVTLLSGDKVVVTAAGGFRVEPPPGRKVRYLTKKRDGRLYVIPSDALPLIAADRLDERLFDVTGLLASGYGDAGREDVPLVTKGASAIAAAKGFRSSGLAAASVPKSEAAAAWERLSAARGIQAGGKVWLDALVPYTLDRSVAQIGAPQVWQKGWTGKGVTVAVLDSGYDATHPALKDVVKRYADFTGGPGGDTVGHGTHVASIVAGAGERYRGVAPEAELAVGKVGDESGAPTSAILSGMEWAANEVNAKIVNMSLGGPDTPGLDPLEEAVDRISAEKGTLFVVAAGNSGTRDPVSSPASADAALAVAAVDRQDGTADFSSRGPRAGDHAVKPEISAPGTDIVAAKAGGGHIAHSGTSMAAPHVAGAAAIVAQRYPAWSGQRIKAALTASAKPGALLKEQGAGRVDLVAATALPVVPEPPALAVAHPWGDTGSRVTTKTITYTNTTGDDLTLELAAEGEVLKLPSTRLVVPGGGQSTLSVTVDATGKAPGDHPGAVTATAGGTTVRTPASAYVEPESYDLTVTTVPRDDLATMTAGVVYNPGTGEERVLHFDARGSAEVRLPKGRWNVYADIYAFSADGPAYAVTAHQPATIAGGDTQVSLDAGQAEEIRFTLDDPAAGRAPGLELMLANGAWYLGWWDPAPTPAYVIPVREPGLTYFTRSVWEKPGHRYDLVSRHTGGIPGHPVYDAKVRELSSTKAVYRGESGQAVPRVAAEIAAGLSGFHLESGPVPLPGVLVHHRTPGQRWQSAVQSGTATLEGPVSAPAARELWQAAVTGPALAEGNGIRYGDAFGFSAAQLFGDGMGHTGWDEAATGALTLSEDGAQLARREFTGCGSGCDLSAVLPAQPGVYTLTATARRPATLSSRVESEWTFRSAHTTKAEELPLMTVRYTPAGLDDANRATQKVTPVPIRVGRAPGAVRSLRLEASHDDGATWQQVPVVRSGPGWTALVTNPGSGGAVSLRAGVTAADGAKTVQTVIRAWAVK</sequence>
<evidence type="ECO:0000256" key="1">
    <source>
        <dbReference type="ARBA" id="ARBA00011073"/>
    </source>
</evidence>
<keyword evidence="3 5" id="KW-0378">Hydrolase</keyword>
<comment type="similarity">
    <text evidence="1 5">Belongs to the peptidase S8 family.</text>
</comment>
<evidence type="ECO:0000313" key="8">
    <source>
        <dbReference type="EMBL" id="MFI6503614.1"/>
    </source>
</evidence>
<feature type="domain" description="Peptidase S8/S53" evidence="7">
    <location>
        <begin position="184"/>
        <end position="431"/>
    </location>
</feature>
<gene>
    <name evidence="8" type="ORF">ACIBG2_39955</name>
</gene>
<dbReference type="PANTHER" id="PTHR43806">
    <property type="entry name" value="PEPTIDASE S8"/>
    <property type="match status" value="1"/>
</dbReference>
<dbReference type="InterPro" id="IPR000209">
    <property type="entry name" value="Peptidase_S8/S53_dom"/>
</dbReference>
<dbReference type="PROSITE" id="PS00138">
    <property type="entry name" value="SUBTILASE_SER"/>
    <property type="match status" value="1"/>
</dbReference>